<evidence type="ECO:0000313" key="8">
    <source>
        <dbReference type="WBParaSite" id="TCONS_00012288.p1"/>
    </source>
</evidence>
<evidence type="ECO:0000313" key="7">
    <source>
        <dbReference type="Proteomes" id="UP000035681"/>
    </source>
</evidence>
<organism evidence="7 8">
    <name type="scientific">Strongyloides stercoralis</name>
    <name type="common">Threadworm</name>
    <dbReference type="NCBI Taxonomy" id="6248"/>
    <lineage>
        <taxon>Eukaryota</taxon>
        <taxon>Metazoa</taxon>
        <taxon>Ecdysozoa</taxon>
        <taxon>Nematoda</taxon>
        <taxon>Chromadorea</taxon>
        <taxon>Rhabditida</taxon>
        <taxon>Tylenchina</taxon>
        <taxon>Panagrolaimomorpha</taxon>
        <taxon>Strongyloidoidea</taxon>
        <taxon>Strongyloididae</taxon>
        <taxon>Strongyloides</taxon>
    </lineage>
</organism>
<comment type="similarity">
    <text evidence="2">Belongs to the peptidase M24B family.</text>
</comment>
<dbReference type="Pfam" id="PF05195">
    <property type="entry name" value="AMP_N"/>
    <property type="match status" value="1"/>
</dbReference>
<dbReference type="InterPro" id="IPR036005">
    <property type="entry name" value="Creatinase/aminopeptidase-like"/>
</dbReference>
<dbReference type="SUPFAM" id="SSF53092">
    <property type="entry name" value="Creatinase/prolidase N-terminal domain"/>
    <property type="match status" value="1"/>
</dbReference>
<dbReference type="InterPro" id="IPR029149">
    <property type="entry name" value="Creatin/AminoP/Spt16_N"/>
</dbReference>
<reference evidence="8" key="1">
    <citation type="submission" date="2024-02" db="UniProtKB">
        <authorList>
            <consortium name="WormBaseParasite"/>
        </authorList>
    </citation>
    <scope>IDENTIFICATION</scope>
</reference>
<dbReference type="InterPro" id="IPR052433">
    <property type="entry name" value="X-Pro_dipept-like"/>
</dbReference>
<comment type="cofactor">
    <cofactor evidence="1">
        <name>Mn(2+)</name>
        <dbReference type="ChEBI" id="CHEBI:29035"/>
    </cofactor>
</comment>
<dbReference type="AlphaFoldDB" id="A0AAF5DIN1"/>
<dbReference type="Pfam" id="PF13561">
    <property type="entry name" value="adh_short_C2"/>
    <property type="match status" value="1"/>
</dbReference>
<evidence type="ECO:0000256" key="2">
    <source>
        <dbReference type="ARBA" id="ARBA00008766"/>
    </source>
</evidence>
<keyword evidence="3" id="KW-0479">Metal-binding</keyword>
<dbReference type="Gene3D" id="3.40.350.10">
    <property type="entry name" value="Creatinase/prolidase N-terminal domain"/>
    <property type="match status" value="1"/>
</dbReference>
<feature type="domain" description="Aminopeptidase P N-terminal" evidence="6">
    <location>
        <begin position="292"/>
        <end position="430"/>
    </location>
</feature>
<dbReference type="GO" id="GO:0005739">
    <property type="term" value="C:mitochondrion"/>
    <property type="evidence" value="ECO:0007669"/>
    <property type="project" value="TreeGrafter"/>
</dbReference>
<dbReference type="InterPro" id="IPR002347">
    <property type="entry name" value="SDR_fam"/>
</dbReference>
<evidence type="ECO:0000256" key="1">
    <source>
        <dbReference type="ARBA" id="ARBA00001936"/>
    </source>
</evidence>
<keyword evidence="5" id="KW-0464">Manganese</keyword>
<protein>
    <submittedName>
        <fullName evidence="8">Ketoreductase (KR) domain-containing protein</fullName>
    </submittedName>
</protein>
<dbReference type="Pfam" id="PF00557">
    <property type="entry name" value="Peptidase_M24"/>
    <property type="match status" value="1"/>
</dbReference>
<dbReference type="GO" id="GO:0070006">
    <property type="term" value="F:metalloaminopeptidase activity"/>
    <property type="evidence" value="ECO:0007669"/>
    <property type="project" value="InterPro"/>
</dbReference>
<dbReference type="GO" id="GO:0006508">
    <property type="term" value="P:proteolysis"/>
    <property type="evidence" value="ECO:0007669"/>
    <property type="project" value="TreeGrafter"/>
</dbReference>
<dbReference type="Gene3D" id="3.90.230.10">
    <property type="entry name" value="Creatinase/methionine aminopeptidase superfamily"/>
    <property type="match status" value="1"/>
</dbReference>
<name>A0AAF5DIN1_STRER</name>
<evidence type="ECO:0000256" key="4">
    <source>
        <dbReference type="ARBA" id="ARBA00022801"/>
    </source>
</evidence>
<evidence type="ECO:0000256" key="5">
    <source>
        <dbReference type="ARBA" id="ARBA00023211"/>
    </source>
</evidence>
<evidence type="ECO:0000259" key="6">
    <source>
        <dbReference type="SMART" id="SM01011"/>
    </source>
</evidence>
<dbReference type="SUPFAM" id="SSF51735">
    <property type="entry name" value="NAD(P)-binding Rossmann-fold domains"/>
    <property type="match status" value="1"/>
</dbReference>
<dbReference type="InterPro" id="IPR007865">
    <property type="entry name" value="Aminopep_P_N"/>
</dbReference>
<keyword evidence="4" id="KW-0378">Hydrolase</keyword>
<dbReference type="InterPro" id="IPR036291">
    <property type="entry name" value="NAD(P)-bd_dom_sf"/>
</dbReference>
<dbReference type="PRINTS" id="PR00081">
    <property type="entry name" value="GDHRDH"/>
</dbReference>
<dbReference type="InterPro" id="IPR000994">
    <property type="entry name" value="Pept_M24"/>
</dbReference>
<dbReference type="GO" id="GO:0030145">
    <property type="term" value="F:manganese ion binding"/>
    <property type="evidence" value="ECO:0007669"/>
    <property type="project" value="InterPro"/>
</dbReference>
<sequence length="721" mass="80717">LFINKMKAIQTLAGQCAVVTNVATPLGYALARRIGMAGAKVFVTGTCNGKTTRAIETLSGIGIDVTGDVLDITKEEEREKLIESVGEEFGKLDSLIINHQQNTIKGPITGAKTEDFNVMCNKYITSPFDLSNKFYPLLQKSDNPSIVLMSSIAGFTPFVDVGVYSVVNSGILGLTKTLSQVYGQKNCRVNSVSIGMTSDDGSGCVWDEANDEVRGQLEQVIPLGRVAKVYECTSTVEFLCGRGAMFTNGENFVINGGVSINKNLSNKNIYYFVNRIYKMLAFIRNCHTGGIIKASEFHLRQSKLVNLIRKEKAVGTSITAVLPGSRTSFCAPDVPHKFRQCSYFRYLCGSTFPDAKLVITSENASSSHKSILFLKSETDHDHIWHGKRVDDSIIKKNGSLDEILPLSEYESFLDSRRGTTFGFNMKETFDDSERKLFLNGTSRINITEILDEMRWIKSEDEIKTIRKSCEIGSFAMNSVIKKGCSINHENTFVGLLEYEMRRRGGDCLAYPPVIGAGERANIIHYLDANKSINPSDCVLIDAGCDYEGYSSDITRCFPISGSFTPIQRALYDALDEVHSDCLNYCNTRQPLLLSDLYFYMLKKMSQYFSEMQLFKNCYYTEEELIHIVNDICPHHISHYLGLDVHDSPSVRRDIPLAEGVIFTIEPGVYITHDNQFVRDEFKGIGFRIEDDILYTNNGIENLTKTCIRDSKDIENVMKPTF</sequence>
<accession>A0AAF5DIN1</accession>
<dbReference type="PANTHER" id="PTHR43226:SF4">
    <property type="entry name" value="XAA-PRO AMINOPEPTIDASE 3"/>
    <property type="match status" value="1"/>
</dbReference>
<keyword evidence="7" id="KW-1185">Reference proteome</keyword>
<dbReference type="SUPFAM" id="SSF55920">
    <property type="entry name" value="Creatinase/aminopeptidase"/>
    <property type="match status" value="1"/>
</dbReference>
<proteinExistence type="inferred from homology"/>
<dbReference type="SMART" id="SM01011">
    <property type="entry name" value="AMP_N"/>
    <property type="match status" value="1"/>
</dbReference>
<evidence type="ECO:0000256" key="3">
    <source>
        <dbReference type="ARBA" id="ARBA00022723"/>
    </source>
</evidence>
<dbReference type="PANTHER" id="PTHR43226">
    <property type="entry name" value="XAA-PRO AMINOPEPTIDASE 3"/>
    <property type="match status" value="1"/>
</dbReference>
<dbReference type="Proteomes" id="UP000035681">
    <property type="component" value="Unplaced"/>
</dbReference>
<dbReference type="WBParaSite" id="TCONS_00012288.p1">
    <property type="protein sequence ID" value="TCONS_00012288.p1"/>
    <property type="gene ID" value="XLOC_007841"/>
</dbReference>
<dbReference type="Gene3D" id="3.40.50.720">
    <property type="entry name" value="NAD(P)-binding Rossmann-like Domain"/>
    <property type="match status" value="1"/>
</dbReference>